<dbReference type="OrthoDB" id="8069008at2759"/>
<proteinExistence type="predicted"/>
<gene>
    <name evidence="3" type="ORF">CROQUDRAFT_109620</name>
</gene>
<dbReference type="EMBL" id="MU167337">
    <property type="protein sequence ID" value="KAG0142809.1"/>
    <property type="molecule type" value="Genomic_DNA"/>
</dbReference>
<dbReference type="Proteomes" id="UP000886653">
    <property type="component" value="Unassembled WGS sequence"/>
</dbReference>
<dbReference type="AlphaFoldDB" id="A0A9P6T8Q0"/>
<comment type="caution">
    <text evidence="3">The sequence shown here is derived from an EMBL/GenBank/DDBJ whole genome shotgun (WGS) entry which is preliminary data.</text>
</comment>
<evidence type="ECO:0000313" key="3">
    <source>
        <dbReference type="EMBL" id="KAG0142809.1"/>
    </source>
</evidence>
<feature type="region of interest" description="Disordered" evidence="1">
    <location>
        <begin position="63"/>
        <end position="86"/>
    </location>
</feature>
<evidence type="ECO:0000313" key="4">
    <source>
        <dbReference type="Proteomes" id="UP000886653"/>
    </source>
</evidence>
<reference evidence="3" key="1">
    <citation type="submission" date="2013-11" db="EMBL/GenBank/DDBJ databases">
        <title>Genome sequence of the fusiform rust pathogen reveals effectors for host alternation and coevolution with pine.</title>
        <authorList>
            <consortium name="DOE Joint Genome Institute"/>
            <person name="Smith K."/>
            <person name="Pendleton A."/>
            <person name="Kubisiak T."/>
            <person name="Anderson C."/>
            <person name="Salamov A."/>
            <person name="Aerts A."/>
            <person name="Riley R."/>
            <person name="Clum A."/>
            <person name="Lindquist E."/>
            <person name="Ence D."/>
            <person name="Campbell M."/>
            <person name="Kronenberg Z."/>
            <person name="Feau N."/>
            <person name="Dhillon B."/>
            <person name="Hamelin R."/>
            <person name="Burleigh J."/>
            <person name="Smith J."/>
            <person name="Yandell M."/>
            <person name="Nelson C."/>
            <person name="Grigoriev I."/>
            <person name="Davis J."/>
        </authorList>
    </citation>
    <scope>NUCLEOTIDE SEQUENCE</scope>
    <source>
        <strain evidence="3">G11</strain>
    </source>
</reference>
<dbReference type="Pfam" id="PF25597">
    <property type="entry name" value="SH3_retrovirus"/>
    <property type="match status" value="1"/>
</dbReference>
<keyword evidence="4" id="KW-1185">Reference proteome</keyword>
<dbReference type="InterPro" id="IPR057670">
    <property type="entry name" value="SH3_retrovirus"/>
</dbReference>
<evidence type="ECO:0000259" key="2">
    <source>
        <dbReference type="Pfam" id="PF25597"/>
    </source>
</evidence>
<accession>A0A9P6T8Q0</accession>
<organism evidence="3 4">
    <name type="scientific">Cronartium quercuum f. sp. fusiforme G11</name>
    <dbReference type="NCBI Taxonomy" id="708437"/>
    <lineage>
        <taxon>Eukaryota</taxon>
        <taxon>Fungi</taxon>
        <taxon>Dikarya</taxon>
        <taxon>Basidiomycota</taxon>
        <taxon>Pucciniomycotina</taxon>
        <taxon>Pucciniomycetes</taxon>
        <taxon>Pucciniales</taxon>
        <taxon>Coleosporiaceae</taxon>
        <taxon>Cronartium</taxon>
    </lineage>
</organism>
<name>A0A9P6T8Q0_9BASI</name>
<sequence>MSPARRNRFKTYRVWDLESKKIVVTRAVNFNEDVLPSINLPAPTDEPTFVLLEDYVDEPPIANSSHTPSASLVPLDTQPPAAFDNSPISPPVLRSLVLPSLAQAVSPTKASASTPLTRPKRTAVQPTRLGNFQAHHAGTHSENEPTFKQTMASADADEWRKAMKIEFDSLTMHQVSKLVPRPSGARVIGGMRLTYGNDGSISLNQSHYLEDTLERSGFEDLNPVKLLLPMGLRLQPGSPDDVAAASYLHYNIIQVSRFTLLSASTIQS</sequence>
<evidence type="ECO:0000256" key="1">
    <source>
        <dbReference type="SAM" id="MobiDB-lite"/>
    </source>
</evidence>
<feature type="domain" description="Retroviral polymerase SH3-like" evidence="2">
    <location>
        <begin position="10"/>
        <end position="37"/>
    </location>
</feature>
<protein>
    <recommendedName>
        <fullName evidence="2">Retroviral polymerase SH3-like domain-containing protein</fullName>
    </recommendedName>
</protein>